<proteinExistence type="predicted"/>
<dbReference type="GO" id="GO:0005524">
    <property type="term" value="F:ATP binding"/>
    <property type="evidence" value="ECO:0007669"/>
    <property type="project" value="UniProtKB-KW"/>
</dbReference>
<dbReference type="STRING" id="1123237.Salmuc_03152"/>
<name>S9RCK9_9RHOB</name>
<dbReference type="HOGENOM" id="CLU_2773504_0_0_5"/>
<dbReference type="EMBL" id="APVH01000066">
    <property type="protein sequence ID" value="EPX75865.1"/>
    <property type="molecule type" value="Genomic_DNA"/>
</dbReference>
<protein>
    <submittedName>
        <fullName evidence="2">Oligopeptide transport ATP-binding protein OppD</fullName>
    </submittedName>
</protein>
<feature type="region of interest" description="Disordered" evidence="1">
    <location>
        <begin position="1"/>
        <end position="32"/>
    </location>
</feature>
<reference evidence="3" key="1">
    <citation type="journal article" date="2014" name="Stand. Genomic Sci.">
        <title>Genome sequence of the exopolysaccharide-producing Salipiger mucosus type strain (DSM 16094(T)), a moderately halophilic member of the Roseobacter clade.</title>
        <authorList>
            <person name="Riedel T."/>
            <person name="Spring S."/>
            <person name="Fiebig A."/>
            <person name="Petersen J."/>
            <person name="Kyrpides N.C."/>
            <person name="Goker M."/>
            <person name="Klenk H.P."/>
        </authorList>
    </citation>
    <scope>NUCLEOTIDE SEQUENCE [LARGE SCALE GENOMIC DNA]</scope>
    <source>
        <strain evidence="3">DSM 16094</strain>
    </source>
</reference>
<keyword evidence="2" id="KW-0067">ATP-binding</keyword>
<evidence type="ECO:0000313" key="2">
    <source>
        <dbReference type="EMBL" id="EPX75865.1"/>
    </source>
</evidence>
<evidence type="ECO:0000313" key="3">
    <source>
        <dbReference type="Proteomes" id="UP000015347"/>
    </source>
</evidence>
<evidence type="ECO:0000256" key="1">
    <source>
        <dbReference type="SAM" id="MobiDB-lite"/>
    </source>
</evidence>
<dbReference type="RefSeq" id="WP_021121005.1">
    <property type="nucleotide sequence ID" value="NZ_KE557287.1"/>
</dbReference>
<gene>
    <name evidence="2" type="ORF">Salmuc_03152</name>
</gene>
<comment type="caution">
    <text evidence="2">The sequence shown here is derived from an EMBL/GenBank/DDBJ whole genome shotgun (WGS) entry which is preliminary data.</text>
</comment>
<organism evidence="2 3">
    <name type="scientific">Salipiger mucosus DSM 16094</name>
    <dbReference type="NCBI Taxonomy" id="1123237"/>
    <lineage>
        <taxon>Bacteria</taxon>
        <taxon>Pseudomonadati</taxon>
        <taxon>Pseudomonadota</taxon>
        <taxon>Alphaproteobacteria</taxon>
        <taxon>Rhodobacterales</taxon>
        <taxon>Roseobacteraceae</taxon>
        <taxon>Salipiger</taxon>
    </lineage>
</organism>
<dbReference type="AlphaFoldDB" id="S9RCK9"/>
<dbReference type="eggNOG" id="COG0444">
    <property type="taxonomic scope" value="Bacteria"/>
</dbReference>
<accession>S9RCK9</accession>
<dbReference type="Proteomes" id="UP000015347">
    <property type="component" value="Unassembled WGS sequence"/>
</dbReference>
<sequence>MPGTRLSQIEGMPPSPTAIGAGDPFAPRNPFATDRCLNERPTLAQAIDSVEGHKVAAWYDLRPHIAAQG</sequence>
<keyword evidence="2" id="KW-0547">Nucleotide-binding</keyword>
<keyword evidence="3" id="KW-1185">Reference proteome</keyword>